<proteinExistence type="predicted"/>
<dbReference type="EnsemblPlants" id="MELO3C034457.2.1">
    <property type="protein sequence ID" value="MELO3C034457.2.1"/>
    <property type="gene ID" value="MELO3C034457.2"/>
</dbReference>
<protein>
    <submittedName>
        <fullName evidence="1">Uncharacterized protein</fullName>
    </submittedName>
</protein>
<dbReference type="Gramene" id="MELO3C034457.2.1">
    <property type="protein sequence ID" value="MELO3C034457.2.1"/>
    <property type="gene ID" value="MELO3C034457.2"/>
</dbReference>
<dbReference type="AlphaFoldDB" id="A0A9I9EJ43"/>
<reference evidence="1" key="1">
    <citation type="submission" date="2023-03" db="UniProtKB">
        <authorList>
            <consortium name="EnsemblPlants"/>
        </authorList>
    </citation>
    <scope>IDENTIFICATION</scope>
</reference>
<organism evidence="1">
    <name type="scientific">Cucumis melo</name>
    <name type="common">Muskmelon</name>
    <dbReference type="NCBI Taxonomy" id="3656"/>
    <lineage>
        <taxon>Eukaryota</taxon>
        <taxon>Viridiplantae</taxon>
        <taxon>Streptophyta</taxon>
        <taxon>Embryophyta</taxon>
        <taxon>Tracheophyta</taxon>
        <taxon>Spermatophyta</taxon>
        <taxon>Magnoliopsida</taxon>
        <taxon>eudicotyledons</taxon>
        <taxon>Gunneridae</taxon>
        <taxon>Pentapetalae</taxon>
        <taxon>rosids</taxon>
        <taxon>fabids</taxon>
        <taxon>Cucurbitales</taxon>
        <taxon>Cucurbitaceae</taxon>
        <taxon>Benincaseae</taxon>
        <taxon>Cucumis</taxon>
    </lineage>
</organism>
<evidence type="ECO:0000313" key="1">
    <source>
        <dbReference type="EnsemblPlants" id="MELO3C034457.2.1"/>
    </source>
</evidence>
<sequence length="83" mass="9554">ALVSRTFISNHFFWSDILTCHQATKRNYNRSLIATLPNPHEWSNCRLNMLIILGDKTEWGARNIITQDGIHSFPPLGSIRSLF</sequence>
<name>A0A9I9EJ43_CUCME</name>
<accession>A0A9I9EJ43</accession>